<dbReference type="EMBL" id="JAMFTS010000003">
    <property type="protein sequence ID" value="KAJ4770389.1"/>
    <property type="molecule type" value="Genomic_DNA"/>
</dbReference>
<evidence type="ECO:0000313" key="1">
    <source>
        <dbReference type="EMBL" id="KAJ4770389.1"/>
    </source>
</evidence>
<protein>
    <submittedName>
        <fullName evidence="1">Disease resistance protein RPP8</fullName>
    </submittedName>
</protein>
<dbReference type="SUPFAM" id="SSF52058">
    <property type="entry name" value="L domain-like"/>
    <property type="match status" value="1"/>
</dbReference>
<dbReference type="PANTHER" id="PTHR15140">
    <property type="entry name" value="TUBULIN-SPECIFIC CHAPERONE E"/>
    <property type="match status" value="1"/>
</dbReference>
<comment type="caution">
    <text evidence="1">The sequence shown here is derived from an EMBL/GenBank/DDBJ whole genome shotgun (WGS) entry which is preliminary data.</text>
</comment>
<organism evidence="1 2">
    <name type="scientific">Rhynchospora pubera</name>
    <dbReference type="NCBI Taxonomy" id="906938"/>
    <lineage>
        <taxon>Eukaryota</taxon>
        <taxon>Viridiplantae</taxon>
        <taxon>Streptophyta</taxon>
        <taxon>Embryophyta</taxon>
        <taxon>Tracheophyta</taxon>
        <taxon>Spermatophyta</taxon>
        <taxon>Magnoliopsida</taxon>
        <taxon>Liliopsida</taxon>
        <taxon>Poales</taxon>
        <taxon>Cyperaceae</taxon>
        <taxon>Cyperoideae</taxon>
        <taxon>Rhynchosporeae</taxon>
        <taxon>Rhynchospora</taxon>
    </lineage>
</organism>
<dbReference type="Proteomes" id="UP001140206">
    <property type="component" value="Chromosome 3"/>
</dbReference>
<accession>A0AAV8DRE1</accession>
<dbReference type="PANTHER" id="PTHR15140:SF37">
    <property type="entry name" value="UBIQUITIN-LIKE DOMAIN-CONTAINING PROTEIN"/>
    <property type="match status" value="1"/>
</dbReference>
<evidence type="ECO:0000313" key="2">
    <source>
        <dbReference type="Proteomes" id="UP001140206"/>
    </source>
</evidence>
<name>A0AAV8DRE1_9POAL</name>
<proteinExistence type="predicted"/>
<dbReference type="Gene3D" id="3.80.10.10">
    <property type="entry name" value="Ribonuclease Inhibitor"/>
    <property type="match status" value="2"/>
</dbReference>
<dbReference type="AlphaFoldDB" id="A0AAV8DRE1"/>
<gene>
    <name evidence="1" type="ORF">LUZ62_054646</name>
</gene>
<sequence>MILVSRRSYDDSIMECGVHDLLRELAIVKAKDNKFLVVFSNNNVDSTFSDARRVSLQSWKLNENESHRSSNKLRSLFIFGDYLYDLSGFSNHSCFRRLKVLQVYKCSLRLQENKWFKELIQLRYLEFYDCIFADKEIPVELCHKQNLETLSCTISFMKLAESMWSIKTLRHVSSSLGQILPPPSDDLTFANLQTLGYVSLEHTQGESYRFPSLCELSLSKFDGSWDPITSLLRNKTLLKLVFLQMTGDDLPLDVVDMRCFVFFEHLQCLVLFGTWCHDVSLSAHFFPSCLTKLVLLLCNFTEDPMPELGKLQNLKILSLGFEVYIGSQMTCPAGGFPQLRKLGIWDQQGVEDLSIVEGTMSMLKNLKIRNLKLRRIPDLQRLTKLEEFVWNKAPFSEDEIQMMRHENQHKLEHIRSVINL</sequence>
<reference evidence="1" key="1">
    <citation type="submission" date="2022-08" db="EMBL/GenBank/DDBJ databases">
        <authorList>
            <person name="Marques A."/>
        </authorList>
    </citation>
    <scope>NUCLEOTIDE SEQUENCE</scope>
    <source>
        <strain evidence="1">RhyPub2mFocal</strain>
        <tissue evidence="1">Leaves</tissue>
    </source>
</reference>
<dbReference type="InterPro" id="IPR032675">
    <property type="entry name" value="LRR_dom_sf"/>
</dbReference>
<keyword evidence="2" id="KW-1185">Reference proteome</keyword>